<keyword evidence="7" id="KW-1185">Reference proteome</keyword>
<dbReference type="EMBL" id="BMAT01001072">
    <property type="protein sequence ID" value="GFR79043.1"/>
    <property type="molecule type" value="Genomic_DNA"/>
</dbReference>
<keyword evidence="2 5" id="KW-0479">Metal-binding</keyword>
<sequence>MSNLSALNQLPQYYHLEQKDHMDKPMDVEVSGEVPKWVNGSLYRNGSGLYKVGNTAWNHIFDGFAVLQRWTISEGKVTYQSSILDSEFYKKTAKHRKIVGEGFGSSFPDPCETLFGRLFNRFIPKSSDNTNVNIVEFGDRLFALTEMPTLNEINPDTLTVKQKSAISDYVVVHLGTAHPHVLKDGTAIFYGTNMVHNKAYNFIAIPPQTDFSKAPLAGAKVVATVPSRWKMHISYTHSFGITENYFVHLEQPLTMSIARAMLYKPLGMNGAEVIVPHEGESLDIMLINRSTGQRLPVTYRAPEGVVFHFVNCYEESNHVVCDVCFTPKGAKSIQRIYFNLMLEDAKAGIHYKPNYTRFVLPLSLDGAEEGKNLVTLPNTTATATLEKGGKNVIHVTPEFFEENMYADFPAINYRYNGVKHRYCYTSTTLSTQQTKLSKFDVVKKTVKTYEVTNNFSPSEPVFIARPGATREDDGKW</sequence>
<evidence type="ECO:0000256" key="3">
    <source>
        <dbReference type="ARBA" id="ARBA00023002"/>
    </source>
</evidence>
<feature type="binding site" evidence="5">
    <location>
        <position position="237"/>
    </location>
    <ligand>
        <name>Fe cation</name>
        <dbReference type="ChEBI" id="CHEBI:24875"/>
        <note>catalytic</note>
    </ligand>
</feature>
<evidence type="ECO:0000256" key="1">
    <source>
        <dbReference type="ARBA" id="ARBA00006787"/>
    </source>
</evidence>
<evidence type="ECO:0000256" key="2">
    <source>
        <dbReference type="ARBA" id="ARBA00022723"/>
    </source>
</evidence>
<evidence type="ECO:0000256" key="4">
    <source>
        <dbReference type="ARBA" id="ARBA00023004"/>
    </source>
</evidence>
<dbReference type="GO" id="GO:0016121">
    <property type="term" value="P:carotene catabolic process"/>
    <property type="evidence" value="ECO:0007669"/>
    <property type="project" value="TreeGrafter"/>
</dbReference>
<comment type="caution">
    <text evidence="6">The sequence shown here is derived from an EMBL/GenBank/DDBJ whole genome shotgun (WGS) entry which is preliminary data.</text>
</comment>
<dbReference type="GO" id="GO:0010436">
    <property type="term" value="F:carotenoid dioxygenase activity"/>
    <property type="evidence" value="ECO:0007669"/>
    <property type="project" value="TreeGrafter"/>
</dbReference>
<dbReference type="PANTHER" id="PTHR10543">
    <property type="entry name" value="BETA-CAROTENE DIOXYGENASE"/>
    <property type="match status" value="1"/>
</dbReference>
<feature type="binding site" evidence="5">
    <location>
        <position position="178"/>
    </location>
    <ligand>
        <name>Fe cation</name>
        <dbReference type="ChEBI" id="CHEBI:24875"/>
        <note>catalytic</note>
    </ligand>
</feature>
<name>A0AAV4G029_9GAST</name>
<comment type="similarity">
    <text evidence="1">Belongs to the carotenoid oxygenase family.</text>
</comment>
<dbReference type="Proteomes" id="UP000762676">
    <property type="component" value="Unassembled WGS sequence"/>
</dbReference>
<gene>
    <name evidence="6" type="ORF">ElyMa_000546100</name>
</gene>
<keyword evidence="3" id="KW-0560">Oxidoreductase</keyword>
<dbReference type="GO" id="GO:0042574">
    <property type="term" value="P:retinal metabolic process"/>
    <property type="evidence" value="ECO:0007669"/>
    <property type="project" value="TreeGrafter"/>
</dbReference>
<evidence type="ECO:0000313" key="7">
    <source>
        <dbReference type="Proteomes" id="UP000762676"/>
    </source>
</evidence>
<dbReference type="Pfam" id="PF03055">
    <property type="entry name" value="RPE65"/>
    <property type="match status" value="1"/>
</dbReference>
<keyword evidence="4 5" id="KW-0408">Iron</keyword>
<proteinExistence type="inferred from homology"/>
<evidence type="ECO:0000313" key="6">
    <source>
        <dbReference type="EMBL" id="GFR79043.1"/>
    </source>
</evidence>
<accession>A0AAV4G029</accession>
<dbReference type="GO" id="GO:0003834">
    <property type="term" value="F:beta-carotene 15,15'-dioxygenase activity"/>
    <property type="evidence" value="ECO:0007669"/>
    <property type="project" value="TreeGrafter"/>
</dbReference>
<dbReference type="AlphaFoldDB" id="A0AAV4G029"/>
<organism evidence="6 7">
    <name type="scientific">Elysia marginata</name>
    <dbReference type="NCBI Taxonomy" id="1093978"/>
    <lineage>
        <taxon>Eukaryota</taxon>
        <taxon>Metazoa</taxon>
        <taxon>Spiralia</taxon>
        <taxon>Lophotrochozoa</taxon>
        <taxon>Mollusca</taxon>
        <taxon>Gastropoda</taxon>
        <taxon>Heterobranchia</taxon>
        <taxon>Euthyneura</taxon>
        <taxon>Panpulmonata</taxon>
        <taxon>Sacoglossa</taxon>
        <taxon>Placobranchoidea</taxon>
        <taxon>Plakobranchidae</taxon>
        <taxon>Elysia</taxon>
    </lineage>
</organism>
<dbReference type="GO" id="GO:0046872">
    <property type="term" value="F:metal ion binding"/>
    <property type="evidence" value="ECO:0007669"/>
    <property type="project" value="UniProtKB-KW"/>
</dbReference>
<evidence type="ECO:0000256" key="5">
    <source>
        <dbReference type="PIRSR" id="PIRSR604294-1"/>
    </source>
</evidence>
<protein>
    <submittedName>
        <fullName evidence="6">Beta,beta-carotene 9',10'-oxygenase</fullName>
    </submittedName>
</protein>
<comment type="cofactor">
    <cofactor evidence="5">
        <name>Fe(2+)</name>
        <dbReference type="ChEBI" id="CHEBI:29033"/>
    </cofactor>
    <text evidence="5">Binds 1 Fe(2+) ion per subunit.</text>
</comment>
<feature type="binding site" evidence="5">
    <location>
        <position position="308"/>
    </location>
    <ligand>
        <name>Fe cation</name>
        <dbReference type="ChEBI" id="CHEBI:24875"/>
        <note>catalytic</note>
    </ligand>
</feature>
<dbReference type="PANTHER" id="PTHR10543:SF24">
    <property type="entry name" value="CAROTENOID ISOMEROOXYGENASE"/>
    <property type="match status" value="1"/>
</dbReference>
<dbReference type="InterPro" id="IPR004294">
    <property type="entry name" value="Carotenoid_Oase"/>
</dbReference>
<reference evidence="6 7" key="1">
    <citation type="journal article" date="2021" name="Elife">
        <title>Chloroplast acquisition without the gene transfer in kleptoplastic sea slugs, Plakobranchus ocellatus.</title>
        <authorList>
            <person name="Maeda T."/>
            <person name="Takahashi S."/>
            <person name="Yoshida T."/>
            <person name="Shimamura S."/>
            <person name="Takaki Y."/>
            <person name="Nagai Y."/>
            <person name="Toyoda A."/>
            <person name="Suzuki Y."/>
            <person name="Arimoto A."/>
            <person name="Ishii H."/>
            <person name="Satoh N."/>
            <person name="Nishiyama T."/>
            <person name="Hasebe M."/>
            <person name="Maruyama T."/>
            <person name="Minagawa J."/>
            <person name="Obokata J."/>
            <person name="Shigenobu S."/>
        </authorList>
    </citation>
    <scope>NUCLEOTIDE SEQUENCE [LARGE SCALE GENOMIC DNA]</scope>
</reference>